<protein>
    <submittedName>
        <fullName evidence="1">Uncharacterized protein</fullName>
    </submittedName>
</protein>
<organism evidence="1 2">
    <name type="scientific">Dentipellis fragilis</name>
    <dbReference type="NCBI Taxonomy" id="205917"/>
    <lineage>
        <taxon>Eukaryota</taxon>
        <taxon>Fungi</taxon>
        <taxon>Dikarya</taxon>
        <taxon>Basidiomycota</taxon>
        <taxon>Agaricomycotina</taxon>
        <taxon>Agaricomycetes</taxon>
        <taxon>Russulales</taxon>
        <taxon>Hericiaceae</taxon>
        <taxon>Dentipellis</taxon>
    </lineage>
</organism>
<dbReference type="EMBL" id="SEOQ01000189">
    <property type="protein sequence ID" value="TFY67467.1"/>
    <property type="molecule type" value="Genomic_DNA"/>
</dbReference>
<dbReference type="InterPro" id="IPR036047">
    <property type="entry name" value="F-box-like_dom_sf"/>
</dbReference>
<dbReference type="OrthoDB" id="2884925at2759"/>
<keyword evidence="2" id="KW-1185">Reference proteome</keyword>
<evidence type="ECO:0000313" key="2">
    <source>
        <dbReference type="Proteomes" id="UP000298327"/>
    </source>
</evidence>
<evidence type="ECO:0000313" key="1">
    <source>
        <dbReference type="EMBL" id="TFY67467.1"/>
    </source>
</evidence>
<dbReference type="Proteomes" id="UP000298327">
    <property type="component" value="Unassembled WGS sequence"/>
</dbReference>
<reference evidence="1 2" key="1">
    <citation type="submission" date="2019-02" db="EMBL/GenBank/DDBJ databases">
        <title>Genome sequencing of the rare red list fungi Dentipellis fragilis.</title>
        <authorList>
            <person name="Buettner E."/>
            <person name="Kellner H."/>
        </authorList>
    </citation>
    <scope>NUCLEOTIDE SEQUENCE [LARGE SCALE GENOMIC DNA]</scope>
    <source>
        <strain evidence="1 2">DSM 105465</strain>
    </source>
</reference>
<gene>
    <name evidence="1" type="ORF">EVG20_g3929</name>
</gene>
<sequence length="526" mass="59908">MGSERDQQAKSAQVRPIDKQRRNALSLACSSPPEVLQYVFDIYIDDENNRWQDPEDALPPTSLLSHVCTRWRALCLSDKHLWAKITLFHHRGRWPLEFITRSGNSPLEISFRISEKYGPEVTFAVLLNMHRVRSLDTQGISEHLQSFCDVLTWTAAPTLEHLGLGYYPKPDMHHRTVYVSSNLFAGTAPKLRSICLHNVFQDHPVQAFAHLTNVYMNYALTVETARPFFRSTPDLKAMIFWRFSTHADANARLPVVPFSPESKRVDANQMTCLAIDDHDAAQIVQLLEGVNAPSLSQIGLSSMFFTKSNVDHFATTLPSALSFHVKTLRRIHGPSRELMVNSSSITCWPSQSNLVRHDLIDDVDDVFPFYAQWYYDEDSPEEVEPFVDGMLGVLPIDEVRTLSLRDISWDSESFYRASNVTVLNYTCENLDVDVLYFLEAMIPLDQRIDTADFPTDYRTLFPQLARIVFKNMTISADGEDFVYVLERLTRVRQRDGIVLEVAFEGCSDPGNIMTGLKDVSITWDGA</sequence>
<proteinExistence type="predicted"/>
<accession>A0A4Y9Z0C6</accession>
<comment type="caution">
    <text evidence="1">The sequence shown here is derived from an EMBL/GenBank/DDBJ whole genome shotgun (WGS) entry which is preliminary data.</text>
</comment>
<dbReference type="AlphaFoldDB" id="A0A4Y9Z0C6"/>
<name>A0A4Y9Z0C6_9AGAM</name>
<dbReference type="SUPFAM" id="SSF81383">
    <property type="entry name" value="F-box domain"/>
    <property type="match status" value="1"/>
</dbReference>